<dbReference type="RefSeq" id="WP_206577577.1">
    <property type="nucleotide sequence ID" value="NZ_JAFKCT010000002.1"/>
</dbReference>
<proteinExistence type="predicted"/>
<sequence>MKRCFEIKAYISFEKTQFYTIEEVGKGINETDEFFIRFKDNPDYQKDIATIKYWIQKIGKESGALERHFRPEKSAEAIPITISKLRLYCYRLSDKIVILGNGGIKSSQKVQDSPDAFPHFEVMNTLAFAIQMKLESGQIEITSNHISGDLTFFTK</sequence>
<evidence type="ECO:0000313" key="2">
    <source>
        <dbReference type="Proteomes" id="UP000664317"/>
    </source>
</evidence>
<comment type="caution">
    <text evidence="1">The sequence shown here is derived from an EMBL/GenBank/DDBJ whole genome shotgun (WGS) entry which is preliminary data.</text>
</comment>
<dbReference type="Proteomes" id="UP000664317">
    <property type="component" value="Unassembled WGS sequence"/>
</dbReference>
<protein>
    <submittedName>
        <fullName evidence="1">Uncharacterized protein</fullName>
    </submittedName>
</protein>
<name>A0ABS3C2H3_9BACT</name>
<evidence type="ECO:0000313" key="1">
    <source>
        <dbReference type="EMBL" id="MBN7810806.1"/>
    </source>
</evidence>
<dbReference type="EMBL" id="JAFKCT010000002">
    <property type="protein sequence ID" value="MBN7810806.1"/>
    <property type="molecule type" value="Genomic_DNA"/>
</dbReference>
<reference evidence="1 2" key="1">
    <citation type="submission" date="2021-03" db="EMBL/GenBank/DDBJ databases">
        <title>novel species isolated from a fishpond in China.</title>
        <authorList>
            <person name="Lu H."/>
            <person name="Cai Z."/>
        </authorList>
    </citation>
    <scope>NUCLEOTIDE SEQUENCE [LARGE SCALE GENOMIC DNA]</scope>
    <source>
        <strain evidence="1 2">H41</strain>
    </source>
</reference>
<accession>A0ABS3C2H3</accession>
<organism evidence="1 2">
    <name type="scientific">Algoriphagus oliviformis</name>
    <dbReference type="NCBI Taxonomy" id="2811231"/>
    <lineage>
        <taxon>Bacteria</taxon>
        <taxon>Pseudomonadati</taxon>
        <taxon>Bacteroidota</taxon>
        <taxon>Cytophagia</taxon>
        <taxon>Cytophagales</taxon>
        <taxon>Cyclobacteriaceae</taxon>
        <taxon>Algoriphagus</taxon>
    </lineage>
</organism>
<gene>
    <name evidence="1" type="ORF">J0A68_07560</name>
</gene>
<keyword evidence="2" id="KW-1185">Reference proteome</keyword>